<dbReference type="EMBL" id="CP134880">
    <property type="protein sequence ID" value="WNM27330.1"/>
    <property type="molecule type" value="Genomic_DNA"/>
</dbReference>
<dbReference type="SUPFAM" id="SSF51735">
    <property type="entry name" value="NAD(P)-binding Rossmann-fold domains"/>
    <property type="match status" value="1"/>
</dbReference>
<keyword evidence="2" id="KW-0560">Oxidoreductase</keyword>
<dbReference type="Gene3D" id="3.40.50.720">
    <property type="entry name" value="NAD(P)-binding Rossmann-like Domain"/>
    <property type="match status" value="1"/>
</dbReference>
<dbReference type="InterPro" id="IPR002347">
    <property type="entry name" value="SDR_fam"/>
</dbReference>
<dbReference type="PRINTS" id="PR00080">
    <property type="entry name" value="SDRFAMILY"/>
</dbReference>
<reference evidence="4" key="1">
    <citation type="submission" date="2023-09" db="EMBL/GenBank/DDBJ databases">
        <title>Demequina sp. a novel bacteria isolated from Capsicum annuum.</title>
        <authorList>
            <person name="Humaira Z."/>
            <person name="Lee J."/>
            <person name="Cho D."/>
        </authorList>
    </citation>
    <scope>NUCLEOTIDE SEQUENCE</scope>
    <source>
        <strain evidence="4">PMTSA13</strain>
    </source>
</reference>
<feature type="domain" description="Ketoreductase" evidence="3">
    <location>
        <begin position="8"/>
        <end position="187"/>
    </location>
</feature>
<evidence type="ECO:0000256" key="2">
    <source>
        <dbReference type="ARBA" id="ARBA00023002"/>
    </source>
</evidence>
<evidence type="ECO:0000259" key="3">
    <source>
        <dbReference type="SMART" id="SM00822"/>
    </source>
</evidence>
<accession>A0AA96JAE0</accession>
<organism evidence="4">
    <name type="scientific">Demequina capsici</name>
    <dbReference type="NCBI Taxonomy" id="3075620"/>
    <lineage>
        <taxon>Bacteria</taxon>
        <taxon>Bacillati</taxon>
        <taxon>Actinomycetota</taxon>
        <taxon>Actinomycetes</taxon>
        <taxon>Micrococcales</taxon>
        <taxon>Demequinaceae</taxon>
        <taxon>Demequina</taxon>
    </lineage>
</organism>
<gene>
    <name evidence="4" type="ORF">RN607_14180</name>
</gene>
<dbReference type="GO" id="GO:0016616">
    <property type="term" value="F:oxidoreductase activity, acting on the CH-OH group of donors, NAD or NADP as acceptor"/>
    <property type="evidence" value="ECO:0007669"/>
    <property type="project" value="UniProtKB-ARBA"/>
</dbReference>
<dbReference type="PANTHER" id="PTHR42760">
    <property type="entry name" value="SHORT-CHAIN DEHYDROGENASES/REDUCTASES FAMILY MEMBER"/>
    <property type="match status" value="1"/>
</dbReference>
<protein>
    <submittedName>
        <fullName evidence="4">SDR family NAD(P)-dependent oxidoreductase</fullName>
    </submittedName>
</protein>
<dbReference type="PANTHER" id="PTHR42760:SF133">
    <property type="entry name" value="3-OXOACYL-[ACYL-CARRIER-PROTEIN] REDUCTASE"/>
    <property type="match status" value="1"/>
</dbReference>
<dbReference type="PRINTS" id="PR00081">
    <property type="entry name" value="GDHRDH"/>
</dbReference>
<dbReference type="SMART" id="SM00822">
    <property type="entry name" value="PKS_KR"/>
    <property type="match status" value="1"/>
</dbReference>
<dbReference type="InterPro" id="IPR036291">
    <property type="entry name" value="NAD(P)-bd_dom_sf"/>
</dbReference>
<evidence type="ECO:0000313" key="4">
    <source>
        <dbReference type="EMBL" id="WNM27330.1"/>
    </source>
</evidence>
<sequence>MTSTSIDGTAFVTGGGSGLGRAVCLRLAARGDRVVVADRDALAAAETVEMIAQAGASARAVALDVTDAEAVADAVRKADEAAPLQTVVTCAGVARPSALLSSSASELDLALDVNVKGTYHVIRAAAQLMVPRGAGAIVTVGSTSSYTASSTPMFAYDTSKAAVRMLTAALGRELAPTGVRVNGVAPGTMDTPLMRGLGADEASLSEMAAARIPAGRLGRPEEVADAVAFLSGPESSYMCGQMIVVDGGWLS</sequence>
<comment type="similarity">
    <text evidence="1">Belongs to the short-chain dehydrogenases/reductases (SDR) family.</text>
</comment>
<dbReference type="CDD" id="cd05233">
    <property type="entry name" value="SDR_c"/>
    <property type="match status" value="1"/>
</dbReference>
<proteinExistence type="inferred from homology"/>
<dbReference type="InterPro" id="IPR057326">
    <property type="entry name" value="KR_dom"/>
</dbReference>
<dbReference type="RefSeq" id="WP_313543302.1">
    <property type="nucleotide sequence ID" value="NZ_CP134880.1"/>
</dbReference>
<dbReference type="KEGG" id="dcp:RN607_14180"/>
<dbReference type="Proteomes" id="UP001303408">
    <property type="component" value="Chromosome"/>
</dbReference>
<dbReference type="AlphaFoldDB" id="A0AA96JAE0"/>
<name>A0AA96JAE0_9MICO</name>
<evidence type="ECO:0000256" key="1">
    <source>
        <dbReference type="ARBA" id="ARBA00006484"/>
    </source>
</evidence>
<dbReference type="FunFam" id="3.40.50.720:FF:000084">
    <property type="entry name" value="Short-chain dehydrogenase reductase"/>
    <property type="match status" value="1"/>
</dbReference>
<dbReference type="Pfam" id="PF13561">
    <property type="entry name" value="adh_short_C2"/>
    <property type="match status" value="1"/>
</dbReference>